<evidence type="ECO:0000256" key="9">
    <source>
        <dbReference type="ARBA" id="ARBA00023002"/>
    </source>
</evidence>
<keyword evidence="9" id="KW-0560">Oxidoreductase</keyword>
<evidence type="ECO:0000256" key="10">
    <source>
        <dbReference type="ARBA" id="ARBA00029426"/>
    </source>
</evidence>
<feature type="domain" description="Fumarate reductase/succinate dehydrogenase flavoprotein-like C-terminal" evidence="14">
    <location>
        <begin position="430"/>
        <end position="503"/>
    </location>
</feature>
<dbReference type="SUPFAM" id="SSF56425">
    <property type="entry name" value="Succinate dehydrogenase/fumarate reductase flavoprotein, catalytic domain"/>
    <property type="match status" value="1"/>
</dbReference>
<dbReference type="PANTHER" id="PTHR42716">
    <property type="entry name" value="L-ASPARTATE OXIDASE"/>
    <property type="match status" value="1"/>
</dbReference>
<organism evidence="15 16">
    <name type="scientific">Glutamicibacter creatinolyticus</name>
    <dbReference type="NCBI Taxonomy" id="162496"/>
    <lineage>
        <taxon>Bacteria</taxon>
        <taxon>Bacillati</taxon>
        <taxon>Actinomycetota</taxon>
        <taxon>Actinomycetes</taxon>
        <taxon>Micrococcales</taxon>
        <taxon>Micrococcaceae</taxon>
        <taxon>Glutamicibacter</taxon>
    </lineage>
</organism>
<dbReference type="InterPro" id="IPR003953">
    <property type="entry name" value="FAD-dep_OxRdtase_2_FAD-bd"/>
</dbReference>
<evidence type="ECO:0000256" key="12">
    <source>
        <dbReference type="ARBA" id="ARBA00048305"/>
    </source>
</evidence>
<evidence type="ECO:0000256" key="2">
    <source>
        <dbReference type="ARBA" id="ARBA00004950"/>
    </source>
</evidence>
<keyword evidence="16" id="KW-1185">Reference proteome</keyword>
<dbReference type="Pfam" id="PF00890">
    <property type="entry name" value="FAD_binding_2"/>
    <property type="match status" value="1"/>
</dbReference>
<feature type="domain" description="FAD-dependent oxidoreductase 2 FAD-binding" evidence="13">
    <location>
        <begin position="5"/>
        <end position="384"/>
    </location>
</feature>
<comment type="function">
    <text evidence="10">Catalyzes the oxidation of L-aspartate to iminoaspartate, the first step in the de novo biosynthesis of NAD(+).</text>
</comment>
<comment type="similarity">
    <text evidence="3">Belongs to the FAD-dependent oxidoreductase 2 family. NadB subfamily.</text>
</comment>
<comment type="pathway">
    <text evidence="2">Cofactor biosynthesis; NAD(+) biosynthesis; iminoaspartate from L-aspartate (oxidase route): step 1/1.</text>
</comment>
<reference evidence="15 16" key="1">
    <citation type="submission" date="2018-12" db="EMBL/GenBank/DDBJ databases">
        <title>Complete Genome Sequence of Glutamicibacter creatinolyticus strain LGCM259,isolated from an abscess of a 12-year-old mare in Italy.</title>
        <authorList>
            <person name="Santos R.G."/>
            <person name="Silva A.L."/>
            <person name="Seyffert N."/>
            <person name="Castro T.L.P."/>
            <person name="Attili A.R."/>
            <person name="Rifici C."/>
            <person name="Mazzullo G."/>
            <person name="Brenig B."/>
            <person name="Venanzi F."/>
            <person name="Azevedo V."/>
        </authorList>
    </citation>
    <scope>NUCLEOTIDE SEQUENCE [LARGE SCALE GENOMIC DNA]</scope>
    <source>
        <strain evidence="15 16">LGCM 259</strain>
    </source>
</reference>
<dbReference type="EC" id="1.4.3.16" evidence="4"/>
<evidence type="ECO:0000259" key="13">
    <source>
        <dbReference type="Pfam" id="PF00890"/>
    </source>
</evidence>
<dbReference type="Gene3D" id="1.20.58.100">
    <property type="entry name" value="Fumarate reductase/succinate dehydrogenase flavoprotein-like, C-terminal domain"/>
    <property type="match status" value="1"/>
</dbReference>
<evidence type="ECO:0000313" key="15">
    <source>
        <dbReference type="EMBL" id="QCY46860.1"/>
    </source>
</evidence>
<name>A0A5B7WUE5_9MICC</name>
<dbReference type="PRINTS" id="PR00368">
    <property type="entry name" value="FADPNR"/>
</dbReference>
<dbReference type="FunFam" id="3.90.700.10:FF:000002">
    <property type="entry name" value="L-aspartate oxidase"/>
    <property type="match status" value="1"/>
</dbReference>
<dbReference type="Gene3D" id="3.90.700.10">
    <property type="entry name" value="Succinate dehydrogenase/fumarate reductase flavoprotein, catalytic domain"/>
    <property type="match status" value="1"/>
</dbReference>
<comment type="catalytic activity">
    <reaction evidence="12">
        <text>L-aspartate + O2 = iminosuccinate + H2O2</text>
        <dbReference type="Rhea" id="RHEA:25876"/>
        <dbReference type="ChEBI" id="CHEBI:15379"/>
        <dbReference type="ChEBI" id="CHEBI:16240"/>
        <dbReference type="ChEBI" id="CHEBI:29991"/>
        <dbReference type="ChEBI" id="CHEBI:77875"/>
        <dbReference type="EC" id="1.4.3.16"/>
    </reaction>
    <physiologicalReaction direction="left-to-right" evidence="12">
        <dbReference type="Rhea" id="RHEA:25877"/>
    </physiologicalReaction>
</comment>
<dbReference type="InterPro" id="IPR037099">
    <property type="entry name" value="Fum_R/Succ_DH_flav-like_C_sf"/>
</dbReference>
<evidence type="ECO:0000256" key="11">
    <source>
        <dbReference type="ARBA" id="ARBA00030386"/>
    </source>
</evidence>
<evidence type="ECO:0000259" key="14">
    <source>
        <dbReference type="Pfam" id="PF02910"/>
    </source>
</evidence>
<dbReference type="InterPro" id="IPR015939">
    <property type="entry name" value="Fum_Rdtase/Succ_DH_flav-like_C"/>
</dbReference>
<evidence type="ECO:0000256" key="4">
    <source>
        <dbReference type="ARBA" id="ARBA00012173"/>
    </source>
</evidence>
<dbReference type="Proteomes" id="UP000307000">
    <property type="component" value="Chromosome"/>
</dbReference>
<evidence type="ECO:0000256" key="8">
    <source>
        <dbReference type="ARBA" id="ARBA00022827"/>
    </source>
</evidence>
<dbReference type="UniPathway" id="UPA00253">
    <property type="reaction ID" value="UER00326"/>
</dbReference>
<dbReference type="SUPFAM" id="SSF51905">
    <property type="entry name" value="FAD/NAD(P)-binding domain"/>
    <property type="match status" value="1"/>
</dbReference>
<dbReference type="SUPFAM" id="SSF46977">
    <property type="entry name" value="Succinate dehydrogenase/fumarate reductase flavoprotein C-terminal domain"/>
    <property type="match status" value="1"/>
</dbReference>
<keyword evidence="8" id="KW-0274">FAD</keyword>
<dbReference type="Gene3D" id="3.50.50.60">
    <property type="entry name" value="FAD/NAD(P)-binding domain"/>
    <property type="match status" value="1"/>
</dbReference>
<dbReference type="InterPro" id="IPR036188">
    <property type="entry name" value="FAD/NAD-bd_sf"/>
</dbReference>
<evidence type="ECO:0000256" key="5">
    <source>
        <dbReference type="ARBA" id="ARBA00021901"/>
    </source>
</evidence>
<sequence length="529" mass="55609">MTRTIIVGSGAAGLLSALSAVGRGVHPVLLTKDGLGTGNTEWAQGGISALTSQGQAAGDTVASHVADTLAAGNGHGSVQAVQTLCAAAPEIIDQLEQHGVAFDRSGDGAYQLGLEAAHSAHRILHINGDATGQGLSRALVAACRRAEQAGNLSVIEHALVTALERRQDSGHAVRYLRHGSEHTLAGDRVLLTTGGIGGLYRHTTNPVGATGDGIALAARAGAIISDMEFVQFHPTMVDTEAHPGAGMISEAVRGEGAVLVTGTGERFMPGIDPRAELAPRDVIARAIHAQNMAGHPVYLDARAVEQNQGRGFLSRRFPSITRRLQACGLNLAHDLIPVRPAQHYLMGGIFTDLDGRTTVPGLYAAGECANTAVHGANRLASNSLLEALVFARRAVNAMLTDPPLARAETAALAVHPLPETEPGQGMSLGQLQQLATDQLAVHRDGPGLREAITRLRQAQPVAASPRARHELENLLLIARLSAHAAQERTHSLGAHYRTDHPEPHPAARTCWQLPLSEQTTTNTFEEIYA</sequence>
<protein>
    <recommendedName>
        <fullName evidence="5">L-aspartate oxidase</fullName>
        <ecNumber evidence="4">1.4.3.16</ecNumber>
    </recommendedName>
    <alternativeName>
        <fullName evidence="11">Quinolinate synthase B</fullName>
    </alternativeName>
</protein>
<evidence type="ECO:0000313" key="16">
    <source>
        <dbReference type="Proteomes" id="UP000307000"/>
    </source>
</evidence>
<dbReference type="AlphaFoldDB" id="A0A5B7WUE5"/>
<dbReference type="KEGG" id="gcr:GcLGCM259_1116"/>
<dbReference type="RefSeq" id="WP_138926012.1">
    <property type="nucleotide sequence ID" value="NZ_CP034412.1"/>
</dbReference>
<accession>A0A5B7WUE5</accession>
<dbReference type="GO" id="GO:0034628">
    <property type="term" value="P:'de novo' NAD+ biosynthetic process from L-aspartate"/>
    <property type="evidence" value="ECO:0007669"/>
    <property type="project" value="TreeGrafter"/>
</dbReference>
<keyword evidence="7" id="KW-0662">Pyridine nucleotide biosynthesis</keyword>
<proteinExistence type="inferred from homology"/>
<gene>
    <name evidence="15" type="ORF">GcLGCM259_1116</name>
</gene>
<dbReference type="InterPro" id="IPR027477">
    <property type="entry name" value="Succ_DH/fumarate_Rdtase_cat_sf"/>
</dbReference>
<dbReference type="Pfam" id="PF02910">
    <property type="entry name" value="Succ_DH_flav_C"/>
    <property type="match status" value="1"/>
</dbReference>
<dbReference type="GO" id="GO:0008734">
    <property type="term" value="F:L-aspartate oxidase activity"/>
    <property type="evidence" value="ECO:0007669"/>
    <property type="project" value="UniProtKB-EC"/>
</dbReference>
<dbReference type="InterPro" id="IPR005288">
    <property type="entry name" value="NadB"/>
</dbReference>
<dbReference type="EMBL" id="CP034412">
    <property type="protein sequence ID" value="QCY46860.1"/>
    <property type="molecule type" value="Genomic_DNA"/>
</dbReference>
<evidence type="ECO:0000256" key="1">
    <source>
        <dbReference type="ARBA" id="ARBA00001974"/>
    </source>
</evidence>
<keyword evidence="6" id="KW-0285">Flavoprotein</keyword>
<dbReference type="PANTHER" id="PTHR42716:SF2">
    <property type="entry name" value="L-ASPARTATE OXIDASE, CHLOROPLASTIC"/>
    <property type="match status" value="1"/>
</dbReference>
<comment type="cofactor">
    <cofactor evidence="1">
        <name>FAD</name>
        <dbReference type="ChEBI" id="CHEBI:57692"/>
    </cofactor>
</comment>
<evidence type="ECO:0000256" key="3">
    <source>
        <dbReference type="ARBA" id="ARBA00008562"/>
    </source>
</evidence>
<evidence type="ECO:0000256" key="7">
    <source>
        <dbReference type="ARBA" id="ARBA00022642"/>
    </source>
</evidence>
<evidence type="ECO:0000256" key="6">
    <source>
        <dbReference type="ARBA" id="ARBA00022630"/>
    </source>
</evidence>
<dbReference type="GO" id="GO:0033765">
    <property type="term" value="F:steroid dehydrogenase activity, acting on the CH-CH group of donors"/>
    <property type="evidence" value="ECO:0007669"/>
    <property type="project" value="UniProtKB-ARBA"/>
</dbReference>